<keyword evidence="1" id="KW-0812">Transmembrane</keyword>
<keyword evidence="1" id="KW-0472">Membrane</keyword>
<dbReference type="AlphaFoldDB" id="A0A1R2B8F8"/>
<accession>A0A1R2B8F8</accession>
<reference evidence="2 3" key="1">
    <citation type="submission" date="2016-11" db="EMBL/GenBank/DDBJ databases">
        <title>The macronuclear genome of Stentor coeruleus: a giant cell with tiny introns.</title>
        <authorList>
            <person name="Slabodnick M."/>
            <person name="Ruby J.G."/>
            <person name="Reiff S.B."/>
            <person name="Swart E.C."/>
            <person name="Gosai S."/>
            <person name="Prabakaran S."/>
            <person name="Witkowska E."/>
            <person name="Larue G.E."/>
            <person name="Fisher S."/>
            <person name="Freeman R.M."/>
            <person name="Gunawardena J."/>
            <person name="Chu W."/>
            <person name="Stover N.A."/>
            <person name="Gregory B.D."/>
            <person name="Nowacki M."/>
            <person name="Derisi J."/>
            <person name="Roy S.W."/>
            <person name="Marshall W.F."/>
            <person name="Sood P."/>
        </authorList>
    </citation>
    <scope>NUCLEOTIDE SEQUENCE [LARGE SCALE GENOMIC DNA]</scope>
    <source>
        <strain evidence="2">WM001</strain>
    </source>
</reference>
<sequence length="213" mass="24010">MSSRIIKQGAIAQILGSSLLIMRIIVILTLGSDIITILANLIMSTIAFITGIQGKITGKSRTLSSASRYTSWTMINLFSWTILGIISSIMQILYLISLPFDEKPGMSGVLIVWFFIFFTGSGFFRIFRAISILHVRNMNNQHRGQNDGLAEGYSYMPNQQGFYNQPQFGPLPQNDYVGQPVYLPPVNTENYRYVPEMHGNDIQYFPPGQIRNN</sequence>
<keyword evidence="1" id="KW-1133">Transmembrane helix</keyword>
<protein>
    <submittedName>
        <fullName evidence="2">Uncharacterized protein</fullName>
    </submittedName>
</protein>
<feature type="transmembrane region" description="Helical" evidence="1">
    <location>
        <begin position="77"/>
        <end position="96"/>
    </location>
</feature>
<comment type="caution">
    <text evidence="2">The sequence shown here is derived from an EMBL/GenBank/DDBJ whole genome shotgun (WGS) entry which is preliminary data.</text>
</comment>
<gene>
    <name evidence="2" type="ORF">SteCoe_28325</name>
</gene>
<evidence type="ECO:0000256" key="1">
    <source>
        <dbReference type="SAM" id="Phobius"/>
    </source>
</evidence>
<feature type="transmembrane region" description="Helical" evidence="1">
    <location>
        <begin position="12"/>
        <end position="31"/>
    </location>
</feature>
<proteinExistence type="predicted"/>
<dbReference type="Proteomes" id="UP000187209">
    <property type="component" value="Unassembled WGS sequence"/>
</dbReference>
<feature type="transmembrane region" description="Helical" evidence="1">
    <location>
        <begin position="108"/>
        <end position="127"/>
    </location>
</feature>
<keyword evidence="3" id="KW-1185">Reference proteome</keyword>
<name>A0A1R2B8F8_9CILI</name>
<evidence type="ECO:0000313" key="2">
    <source>
        <dbReference type="EMBL" id="OMJ73073.1"/>
    </source>
</evidence>
<dbReference type="EMBL" id="MPUH01000849">
    <property type="protein sequence ID" value="OMJ73073.1"/>
    <property type="molecule type" value="Genomic_DNA"/>
</dbReference>
<organism evidence="2 3">
    <name type="scientific">Stentor coeruleus</name>
    <dbReference type="NCBI Taxonomy" id="5963"/>
    <lineage>
        <taxon>Eukaryota</taxon>
        <taxon>Sar</taxon>
        <taxon>Alveolata</taxon>
        <taxon>Ciliophora</taxon>
        <taxon>Postciliodesmatophora</taxon>
        <taxon>Heterotrichea</taxon>
        <taxon>Heterotrichida</taxon>
        <taxon>Stentoridae</taxon>
        <taxon>Stentor</taxon>
    </lineage>
</organism>
<feature type="transmembrane region" description="Helical" evidence="1">
    <location>
        <begin position="37"/>
        <end position="56"/>
    </location>
</feature>
<evidence type="ECO:0000313" key="3">
    <source>
        <dbReference type="Proteomes" id="UP000187209"/>
    </source>
</evidence>